<feature type="compositionally biased region" description="Polar residues" evidence="7">
    <location>
        <begin position="31"/>
        <end position="40"/>
    </location>
</feature>
<dbReference type="AlphaFoldDB" id="A0AAP0DN58"/>
<dbReference type="GO" id="GO:0005789">
    <property type="term" value="C:endoplasmic reticulum membrane"/>
    <property type="evidence" value="ECO:0007669"/>
    <property type="project" value="UniProtKB-SubCell"/>
</dbReference>
<feature type="transmembrane region" description="Helical" evidence="8">
    <location>
        <begin position="481"/>
        <end position="501"/>
    </location>
</feature>
<dbReference type="CDD" id="cd23995">
    <property type="entry name" value="Seipin_BSCL2_like"/>
    <property type="match status" value="1"/>
</dbReference>
<evidence type="ECO:0000313" key="10">
    <source>
        <dbReference type="Proteomes" id="UP001408789"/>
    </source>
</evidence>
<evidence type="ECO:0000256" key="6">
    <source>
        <dbReference type="ARBA" id="ARBA00023136"/>
    </source>
</evidence>
<evidence type="ECO:0000313" key="9">
    <source>
        <dbReference type="EMBL" id="KAK9075662.1"/>
    </source>
</evidence>
<comment type="subcellular location">
    <subcellularLocation>
        <location evidence="1">Endoplasmic reticulum membrane</location>
        <topology evidence="1">Multi-pass membrane protein</topology>
    </subcellularLocation>
</comment>
<feature type="transmembrane region" description="Helical" evidence="8">
    <location>
        <begin position="259"/>
        <end position="283"/>
    </location>
</feature>
<keyword evidence="3" id="KW-0256">Endoplasmic reticulum</keyword>
<evidence type="ECO:0000256" key="5">
    <source>
        <dbReference type="ARBA" id="ARBA00023098"/>
    </source>
</evidence>
<protein>
    <recommendedName>
        <fullName evidence="11">Seipin</fullName>
    </recommendedName>
</protein>
<dbReference type="Pfam" id="PF06775">
    <property type="entry name" value="Seipin"/>
    <property type="match status" value="1"/>
</dbReference>
<dbReference type="PANTHER" id="PTHR21212">
    <property type="entry name" value="BERNARDINELLI-SEIP CONGENITAL LIPODYSTROPHY 2 HOMOLOG BSCL2 PROTEIN"/>
    <property type="match status" value="1"/>
</dbReference>
<feature type="compositionally biased region" description="Low complexity" evidence="7">
    <location>
        <begin position="41"/>
        <end position="52"/>
    </location>
</feature>
<dbReference type="GO" id="GO:0140042">
    <property type="term" value="P:lipid droplet formation"/>
    <property type="evidence" value="ECO:0007669"/>
    <property type="project" value="UniProtKB-ARBA"/>
</dbReference>
<dbReference type="EMBL" id="JBCNJP010000007">
    <property type="protein sequence ID" value="KAK9075662.1"/>
    <property type="molecule type" value="Genomic_DNA"/>
</dbReference>
<dbReference type="PANTHER" id="PTHR21212:SF8">
    <property type="entry name" value="SEIPIN FAMILY-RELATED"/>
    <property type="match status" value="1"/>
</dbReference>
<name>A0AAP0DN58_9ASTR</name>
<evidence type="ECO:0000256" key="8">
    <source>
        <dbReference type="SAM" id="Phobius"/>
    </source>
</evidence>
<evidence type="ECO:0000256" key="1">
    <source>
        <dbReference type="ARBA" id="ARBA00004477"/>
    </source>
</evidence>
<evidence type="ECO:0008006" key="11">
    <source>
        <dbReference type="Google" id="ProtNLM"/>
    </source>
</evidence>
<keyword evidence="6 8" id="KW-0472">Membrane</keyword>
<comment type="caution">
    <text evidence="9">The sequence shown here is derived from an EMBL/GenBank/DDBJ whole genome shotgun (WGS) entry which is preliminary data.</text>
</comment>
<evidence type="ECO:0000256" key="4">
    <source>
        <dbReference type="ARBA" id="ARBA00022989"/>
    </source>
</evidence>
<keyword evidence="5" id="KW-0443">Lipid metabolism</keyword>
<keyword evidence="10" id="KW-1185">Reference proteome</keyword>
<feature type="region of interest" description="Disordered" evidence="7">
    <location>
        <begin position="31"/>
        <end position="85"/>
    </location>
</feature>
<dbReference type="GO" id="GO:0006629">
    <property type="term" value="P:lipid metabolic process"/>
    <property type="evidence" value="ECO:0007669"/>
    <property type="project" value="UniProtKB-KW"/>
</dbReference>
<dbReference type="Proteomes" id="UP001408789">
    <property type="component" value="Unassembled WGS sequence"/>
</dbReference>
<proteinExistence type="predicted"/>
<accession>A0AAP0DN58</accession>
<reference evidence="9 10" key="1">
    <citation type="submission" date="2024-04" db="EMBL/GenBank/DDBJ databases">
        <title>The reference genome of an endangered Asteraceae, Deinandra increscens subsp. villosa, native to the Central Coast of California.</title>
        <authorList>
            <person name="Guilliams M."/>
            <person name="Hasenstab-Lehman K."/>
            <person name="Meyer R."/>
            <person name="Mcevoy S."/>
        </authorList>
    </citation>
    <scope>NUCLEOTIDE SEQUENCE [LARGE SCALE GENOMIC DNA]</scope>
    <source>
        <tissue evidence="9">Leaf</tissue>
    </source>
</reference>
<keyword evidence="2 8" id="KW-0812">Transmembrane</keyword>
<feature type="compositionally biased region" description="Polar residues" evidence="7">
    <location>
        <begin position="519"/>
        <end position="533"/>
    </location>
</feature>
<gene>
    <name evidence="9" type="ORF">SSX86_003988</name>
</gene>
<evidence type="ECO:0000256" key="3">
    <source>
        <dbReference type="ARBA" id="ARBA00022824"/>
    </source>
</evidence>
<keyword evidence="4 8" id="KW-1133">Transmembrane helix</keyword>
<feature type="region of interest" description="Disordered" evidence="7">
    <location>
        <begin position="514"/>
        <end position="533"/>
    </location>
</feature>
<sequence>MEQQSIVQNDNNKLTGVLDADFQDAHEQFPFTDSLNSFNESDQSASSSRACSNNEHESTVTTVISEHTPESPSSPSSSGLRHRRIVSPRSCKEFSQSQFFKNNPDGLIDFDPHGARVSPVKKPSRSSIIKDDEKSIQSSNLTEVHLTSNSNDSDASSAITVDSPNSVQDLLCIMAELAIKIIGFQAKFLSSSFTFPIWLLHSSYLLFTDPFAIIKLGRSYMLGTNNSSGILGICYSSFKLFNHIFLQKHESTLKFCVRIGWGLLWFAYCGIILVSLLVPAFLFGGMMMRRIVEEPIQITEKLVFDYTKDTPMAFVPIISCPESSVLVHNEKSKIWGLVESKVIPFDHEVQATVSLTLPESDYNINLGIFQVRVNFLSNDGKILASSRQPLMLQFKSQSIRLVSTFFNLASLLSGYSSETQTLDIKFRGYIEKEVHTYCSQVVIEQRAEFARRGGVPEIYSASLKIESKLPFVKRMLWYSKWLIYMWISIMTYIMELLFTLLCCRPIIFPWERSEGGSGSSNDNASHNKPSTSS</sequence>
<feature type="region of interest" description="Disordered" evidence="7">
    <location>
        <begin position="111"/>
        <end position="136"/>
    </location>
</feature>
<organism evidence="9 10">
    <name type="scientific">Deinandra increscens subsp. villosa</name>
    <dbReference type="NCBI Taxonomy" id="3103831"/>
    <lineage>
        <taxon>Eukaryota</taxon>
        <taxon>Viridiplantae</taxon>
        <taxon>Streptophyta</taxon>
        <taxon>Embryophyta</taxon>
        <taxon>Tracheophyta</taxon>
        <taxon>Spermatophyta</taxon>
        <taxon>Magnoliopsida</taxon>
        <taxon>eudicotyledons</taxon>
        <taxon>Gunneridae</taxon>
        <taxon>Pentapetalae</taxon>
        <taxon>asterids</taxon>
        <taxon>campanulids</taxon>
        <taxon>Asterales</taxon>
        <taxon>Asteraceae</taxon>
        <taxon>Asteroideae</taxon>
        <taxon>Heliantheae alliance</taxon>
        <taxon>Madieae</taxon>
        <taxon>Madiinae</taxon>
        <taxon>Deinandra</taxon>
    </lineage>
</organism>
<dbReference type="InterPro" id="IPR009617">
    <property type="entry name" value="Seipin"/>
</dbReference>
<evidence type="ECO:0000256" key="2">
    <source>
        <dbReference type="ARBA" id="ARBA00022692"/>
    </source>
</evidence>
<evidence type="ECO:0000256" key="7">
    <source>
        <dbReference type="SAM" id="MobiDB-lite"/>
    </source>
</evidence>